<evidence type="ECO:0000313" key="4">
    <source>
        <dbReference type="Proteomes" id="UP000031532"/>
    </source>
</evidence>
<feature type="coiled-coil region" evidence="1">
    <location>
        <begin position="200"/>
        <end position="227"/>
    </location>
</feature>
<evidence type="ECO:0000313" key="3">
    <source>
        <dbReference type="EMBL" id="NHC38285.1"/>
    </source>
</evidence>
<feature type="region of interest" description="Disordered" evidence="2">
    <location>
        <begin position="76"/>
        <end position="150"/>
    </location>
</feature>
<dbReference type="Proteomes" id="UP000031532">
    <property type="component" value="Unassembled WGS sequence"/>
</dbReference>
<organism evidence="3 4">
    <name type="scientific">Scytonema millei VB511283</name>
    <dbReference type="NCBI Taxonomy" id="1245923"/>
    <lineage>
        <taxon>Bacteria</taxon>
        <taxon>Bacillati</taxon>
        <taxon>Cyanobacteriota</taxon>
        <taxon>Cyanophyceae</taxon>
        <taxon>Nostocales</taxon>
        <taxon>Scytonemataceae</taxon>
        <taxon>Scytonema</taxon>
    </lineage>
</organism>
<sequence length="314" mass="34758">MTNDKSLISELLTIYQGKFVVRVAVQVDGIVRATGMATAETLEAAEERARERAIACFNHDFLTAIAPKTQIIPALPTPPEIPVAQPAASLSEPSNSSTPPTPTKSQLDFSHKPELEPSTKEQKSTSINTGGRGKSKPLATNPEPPLETDIFGGDFAADLFAASSSKLPLSQDSHESADLSSHDESLAIADDITREETQSSADLATELQKIEVKLKEAKLKANDERECLETNYGKGSRYELTALQARDFNRYLELYTQTTQAVKELQEFGWDAKEGPKYLQAEYSKNKRHQLTERELQGFLDYLQTERDRIDTSH</sequence>
<keyword evidence="4" id="KW-1185">Reference proteome</keyword>
<evidence type="ECO:0000256" key="2">
    <source>
        <dbReference type="SAM" id="MobiDB-lite"/>
    </source>
</evidence>
<keyword evidence="1" id="KW-0175">Coiled coil</keyword>
<dbReference type="RefSeq" id="WP_052289770.1">
    <property type="nucleotide sequence ID" value="NZ_JTJC03000017.1"/>
</dbReference>
<feature type="compositionally biased region" description="Basic and acidic residues" evidence="2">
    <location>
        <begin position="109"/>
        <end position="123"/>
    </location>
</feature>
<evidence type="ECO:0000256" key="1">
    <source>
        <dbReference type="SAM" id="Coils"/>
    </source>
</evidence>
<dbReference type="AlphaFoldDB" id="A0A9X5EAG7"/>
<dbReference type="EMBL" id="JTJC03000017">
    <property type="protein sequence ID" value="NHC38285.1"/>
    <property type="molecule type" value="Genomic_DNA"/>
</dbReference>
<protein>
    <submittedName>
        <fullName evidence="3">Uncharacterized protein</fullName>
    </submittedName>
</protein>
<proteinExistence type="predicted"/>
<reference evidence="3 4" key="1">
    <citation type="journal article" date="2015" name="Genome Announc.">
        <title>Draft Genome Sequence of the Terrestrial Cyanobacterium Scytonema millei VB511283, Isolated from Eastern India.</title>
        <authorList>
            <person name="Sen D."/>
            <person name="Chandrababunaidu M.M."/>
            <person name="Singh D."/>
            <person name="Sanghi N."/>
            <person name="Ghorai A."/>
            <person name="Mishra G.P."/>
            <person name="Madduluri M."/>
            <person name="Adhikary S.P."/>
            <person name="Tripathy S."/>
        </authorList>
    </citation>
    <scope>NUCLEOTIDE SEQUENCE [LARGE SCALE GENOMIC DNA]</scope>
    <source>
        <strain evidence="3 4">VB511283</strain>
    </source>
</reference>
<feature type="compositionally biased region" description="Low complexity" evidence="2">
    <location>
        <begin position="89"/>
        <end position="98"/>
    </location>
</feature>
<accession>A0A9X5EAG7</accession>
<comment type="caution">
    <text evidence="3">The sequence shown here is derived from an EMBL/GenBank/DDBJ whole genome shotgun (WGS) entry which is preliminary data.</text>
</comment>
<name>A0A9X5EAG7_9CYAN</name>
<gene>
    <name evidence="3" type="ORF">QH73_0027295</name>
</gene>
<dbReference type="OrthoDB" id="482635at2"/>